<feature type="binding site" evidence="11">
    <location>
        <position position="35"/>
    </location>
    <ligand>
        <name>CTP</name>
        <dbReference type="ChEBI" id="CHEBI:37563"/>
    </ligand>
</feature>
<sequence length="402" mass="45517">MIVEDLPQIFKEARPIIKNLEQAGFKAYFVGGSVRDLLLKRPIHDVDIATNAYPAEVKRIFPVTIDTGIQHGTVTVKYGEEFYEVTTFRTESTYQDFRRPDHVEFVQNLSEDLKRRDFTINALAMAGSGEIIDHFGGITDLNNKVVRAVGEARERFHEDALRMMRAVRFVSQLGFTLERDTKKAITENRELLHHIAVERIREEFLKLGLGPDSKDGFSVLIDSELIEDLPLLAGKSSLLKNYLTLNFFPTTEPIFWALIIVLIKLTNDEVRAFMRTWKNSNEVAHQVQQIVECFDIVSERELTNRELFDFGVTTLASTIDLADILGEPVNGVVLIDRYNHLPLKDAHELAVDGRFLMANLGIPAGPRIGRLLQLTLDAILAGQIKNNQKSIAKYVKKITSVV</sequence>
<dbReference type="SUPFAM" id="SSF81301">
    <property type="entry name" value="Nucleotidyltransferase"/>
    <property type="match status" value="1"/>
</dbReference>
<comment type="catalytic activity">
    <reaction evidence="11">
        <text>a tRNA with a 3' CCA end + 2 CTP + ATP = a tRNA with a 3' CCACCA end + 3 diphosphate</text>
        <dbReference type="Rhea" id="RHEA:76235"/>
        <dbReference type="Rhea" id="RHEA-COMP:10468"/>
        <dbReference type="Rhea" id="RHEA-COMP:18655"/>
        <dbReference type="ChEBI" id="CHEBI:30616"/>
        <dbReference type="ChEBI" id="CHEBI:33019"/>
        <dbReference type="ChEBI" id="CHEBI:37563"/>
        <dbReference type="ChEBI" id="CHEBI:83071"/>
        <dbReference type="ChEBI" id="CHEBI:195187"/>
    </reaction>
</comment>
<dbReference type="CDD" id="cd05398">
    <property type="entry name" value="NT_ClassII-CCAase"/>
    <property type="match status" value="1"/>
</dbReference>
<dbReference type="Pfam" id="PF13735">
    <property type="entry name" value="tRNA_NucTran2_2"/>
    <property type="match status" value="1"/>
</dbReference>
<keyword evidence="7 11" id="KW-0692">RNA repair</keyword>
<feature type="binding site" evidence="11">
    <location>
        <position position="47"/>
    </location>
    <ligand>
        <name>Mg(2+)</name>
        <dbReference type="ChEBI" id="CHEBI:18420"/>
    </ligand>
</feature>
<feature type="binding site" evidence="11">
    <location>
        <position position="168"/>
    </location>
    <ligand>
        <name>ATP</name>
        <dbReference type="ChEBI" id="CHEBI:30616"/>
    </ligand>
</feature>
<proteinExistence type="inferred from homology"/>
<evidence type="ECO:0000256" key="4">
    <source>
        <dbReference type="ARBA" id="ARBA00022695"/>
    </source>
</evidence>
<reference evidence="15 16" key="1">
    <citation type="journal article" date="2015" name="Genome Announc.">
        <title>Expanding the biotechnology potential of lactobacilli through comparative genomics of 213 strains and associated genera.</title>
        <authorList>
            <person name="Sun Z."/>
            <person name="Harris H.M."/>
            <person name="McCann A."/>
            <person name="Guo C."/>
            <person name="Argimon S."/>
            <person name="Zhang W."/>
            <person name="Yang X."/>
            <person name="Jeffery I.B."/>
            <person name="Cooney J.C."/>
            <person name="Kagawa T.F."/>
            <person name="Liu W."/>
            <person name="Song Y."/>
            <person name="Salvetti E."/>
            <person name="Wrobel A."/>
            <person name="Rasinkangas P."/>
            <person name="Parkhill J."/>
            <person name="Rea M.C."/>
            <person name="O'Sullivan O."/>
            <person name="Ritari J."/>
            <person name="Douillard F.P."/>
            <person name="Paul Ross R."/>
            <person name="Yang R."/>
            <person name="Briner A.E."/>
            <person name="Felis G.E."/>
            <person name="de Vos W.M."/>
            <person name="Barrangou R."/>
            <person name="Klaenhammer T.R."/>
            <person name="Caufield P.W."/>
            <person name="Cui Y."/>
            <person name="Zhang H."/>
            <person name="O'Toole P.W."/>
        </authorList>
    </citation>
    <scope>NUCLEOTIDE SEQUENCE [LARGE SCALE GENOMIC DNA]</scope>
    <source>
        <strain evidence="15 16">DSM 20534</strain>
    </source>
</reference>
<evidence type="ECO:0000256" key="8">
    <source>
        <dbReference type="ARBA" id="ARBA00022840"/>
    </source>
</evidence>
<feature type="domain" description="tRNA nucleotidyltransferase/poly(A) polymerase RNA and SrmB- binding" evidence="13">
    <location>
        <begin position="174"/>
        <end position="232"/>
    </location>
</feature>
<dbReference type="GO" id="GO:0000287">
    <property type="term" value="F:magnesium ion binding"/>
    <property type="evidence" value="ECO:0007669"/>
    <property type="project" value="UniProtKB-UniRule"/>
</dbReference>
<feature type="binding site" evidence="11">
    <location>
        <position position="159"/>
    </location>
    <ligand>
        <name>CTP</name>
        <dbReference type="ChEBI" id="CHEBI:37563"/>
    </ligand>
</feature>
<comment type="subunit">
    <text evidence="11">Homodimer.</text>
</comment>
<evidence type="ECO:0000259" key="13">
    <source>
        <dbReference type="Pfam" id="PF12627"/>
    </source>
</evidence>
<accession>A0A0R1H576</accession>
<dbReference type="PANTHER" id="PTHR46173">
    <property type="entry name" value="CCA TRNA NUCLEOTIDYLTRANSFERASE 1, MITOCHONDRIAL"/>
    <property type="match status" value="1"/>
</dbReference>
<evidence type="ECO:0000256" key="7">
    <source>
        <dbReference type="ARBA" id="ARBA00022800"/>
    </source>
</evidence>
<feature type="binding site" evidence="11">
    <location>
        <position position="162"/>
    </location>
    <ligand>
        <name>ATP</name>
        <dbReference type="ChEBI" id="CHEBI:30616"/>
    </ligand>
</feature>
<feature type="binding site" evidence="11">
    <location>
        <position position="165"/>
    </location>
    <ligand>
        <name>CTP</name>
        <dbReference type="ChEBI" id="CHEBI:37563"/>
    </ligand>
</feature>
<dbReference type="SUPFAM" id="SSF81891">
    <property type="entry name" value="Poly A polymerase C-terminal region-like"/>
    <property type="match status" value="1"/>
</dbReference>
<gene>
    <name evidence="11" type="primary">cca</name>
    <name evidence="15" type="ORF">FC62_GL000241</name>
</gene>
<feature type="binding site" evidence="11">
    <location>
        <position position="165"/>
    </location>
    <ligand>
        <name>ATP</name>
        <dbReference type="ChEBI" id="CHEBI:30616"/>
    </ligand>
</feature>
<dbReference type="GO" id="GO:0001680">
    <property type="term" value="P:tRNA 3'-terminal CCA addition"/>
    <property type="evidence" value="ECO:0007669"/>
    <property type="project" value="UniProtKB-UniRule"/>
</dbReference>
<dbReference type="InterPro" id="IPR002646">
    <property type="entry name" value="PolA_pol_head_dom"/>
</dbReference>
<dbReference type="Gene3D" id="3.30.460.10">
    <property type="entry name" value="Beta Polymerase, domain 2"/>
    <property type="match status" value="1"/>
</dbReference>
<dbReference type="AlphaFoldDB" id="A0A0R1H576"/>
<evidence type="ECO:0000313" key="16">
    <source>
        <dbReference type="Proteomes" id="UP000050909"/>
    </source>
</evidence>
<evidence type="ECO:0000256" key="3">
    <source>
        <dbReference type="ARBA" id="ARBA00022694"/>
    </source>
</evidence>
<dbReference type="NCBIfam" id="NF009814">
    <property type="entry name" value="PRK13299.1"/>
    <property type="match status" value="1"/>
</dbReference>
<comment type="function">
    <text evidence="11">Catalyzes the addition and repair of the essential 3'-terminal CCA sequence in tRNAs without using a nucleic acid template. Adds these three nucleotides in the order of C, C, and A to the tRNA nucleotide-73, using CTP and ATP as substrates and producing inorganic pyrophosphate. tRNA 3'-terminal CCA addition is required both for tRNA processing and repair. Also involved in tRNA surveillance by mediating tandem CCA addition to generate a CCACCA at the 3' terminus of unstable tRNAs. While stable tRNAs receive only 3'-terminal CCA, unstable tRNAs are marked with CCACCA and rapidly degraded.</text>
</comment>
<keyword evidence="6 11" id="KW-0547">Nucleotide-binding</keyword>
<dbReference type="GO" id="GO:0160016">
    <property type="term" value="F:CCACCA tRNA nucleotidyltransferase activity"/>
    <property type="evidence" value="ECO:0007669"/>
    <property type="project" value="RHEA"/>
</dbReference>
<keyword evidence="5 11" id="KW-0479">Metal-binding</keyword>
<comment type="catalytic activity">
    <reaction evidence="11">
        <text>a tRNA precursor + 2 CTP + ATP = a tRNA with a 3' CCA end + 3 diphosphate</text>
        <dbReference type="Rhea" id="RHEA:14433"/>
        <dbReference type="Rhea" id="RHEA-COMP:10465"/>
        <dbReference type="Rhea" id="RHEA-COMP:10468"/>
        <dbReference type="ChEBI" id="CHEBI:30616"/>
        <dbReference type="ChEBI" id="CHEBI:33019"/>
        <dbReference type="ChEBI" id="CHEBI:37563"/>
        <dbReference type="ChEBI" id="CHEBI:74896"/>
        <dbReference type="ChEBI" id="CHEBI:83071"/>
        <dbReference type="EC" id="2.7.7.72"/>
    </reaction>
</comment>
<keyword evidence="3 11" id="KW-0819">tRNA processing</keyword>
<feature type="domain" description="CCA-adding enzyme C-terminal" evidence="14">
    <location>
        <begin position="251"/>
        <end position="394"/>
    </location>
</feature>
<dbReference type="Proteomes" id="UP000050909">
    <property type="component" value="Unassembled WGS sequence"/>
</dbReference>
<dbReference type="InterPro" id="IPR032828">
    <property type="entry name" value="PolyA_RNA-bd"/>
</dbReference>
<keyword evidence="10 11" id="KW-0694">RNA-binding</keyword>
<evidence type="ECO:0000259" key="12">
    <source>
        <dbReference type="Pfam" id="PF01743"/>
    </source>
</evidence>
<feature type="domain" description="Poly A polymerase head" evidence="12">
    <location>
        <begin position="27"/>
        <end position="147"/>
    </location>
</feature>
<dbReference type="EC" id="2.7.7.72" evidence="11"/>
<dbReference type="InterPro" id="IPR050264">
    <property type="entry name" value="Bact_CCA-adding_enz_type3_sf"/>
</dbReference>
<organism evidence="15 16">
    <name type="scientific">Amylolactobacillus amylotrophicus DSM 20534</name>
    <dbReference type="NCBI Taxonomy" id="1423722"/>
    <lineage>
        <taxon>Bacteria</taxon>
        <taxon>Bacillati</taxon>
        <taxon>Bacillota</taxon>
        <taxon>Bacilli</taxon>
        <taxon>Lactobacillales</taxon>
        <taxon>Lactobacillaceae</taxon>
        <taxon>Amylolactobacillus</taxon>
    </lineage>
</organism>
<dbReference type="GO" id="GO:0004810">
    <property type="term" value="F:CCA tRNA nucleotidyltransferase activity"/>
    <property type="evidence" value="ECO:0007669"/>
    <property type="project" value="UniProtKB-UniRule"/>
</dbReference>
<feature type="binding site" evidence="11">
    <location>
        <position position="116"/>
    </location>
    <ligand>
        <name>CTP</name>
        <dbReference type="ChEBI" id="CHEBI:37563"/>
    </ligand>
</feature>
<feature type="binding site" evidence="11">
    <location>
        <position position="35"/>
    </location>
    <ligand>
        <name>ATP</name>
        <dbReference type="ChEBI" id="CHEBI:30616"/>
    </ligand>
</feature>
<name>A0A0R1H576_9LACO</name>
<protein>
    <recommendedName>
        <fullName evidence="11">CCA-adding enzyme</fullName>
        <ecNumber evidence="11">2.7.7.72</ecNumber>
    </recommendedName>
    <alternativeName>
        <fullName evidence="11">CCA tRNA nucleotidyltransferase</fullName>
    </alternativeName>
    <alternativeName>
        <fullName evidence="11">tRNA CCA-pyrophosphorylase</fullName>
    </alternativeName>
    <alternativeName>
        <fullName evidence="11">tRNA adenylyl-/cytidylyl- transferase</fullName>
    </alternativeName>
    <alternativeName>
        <fullName evidence="11">tRNA nucleotidyltransferase</fullName>
    </alternativeName>
    <alternativeName>
        <fullName evidence="11">tRNA-NT</fullName>
    </alternativeName>
</protein>
<feature type="binding site" evidence="11">
    <location>
        <position position="116"/>
    </location>
    <ligand>
        <name>ATP</name>
        <dbReference type="ChEBI" id="CHEBI:30616"/>
    </ligand>
</feature>
<dbReference type="GO" id="GO:0005524">
    <property type="term" value="F:ATP binding"/>
    <property type="evidence" value="ECO:0007669"/>
    <property type="project" value="UniProtKB-UniRule"/>
</dbReference>
<keyword evidence="2 11" id="KW-0808">Transferase</keyword>
<keyword evidence="9 11" id="KW-0460">Magnesium</keyword>
<dbReference type="InterPro" id="IPR023068">
    <property type="entry name" value="CCA-adding_enz_firmicutes"/>
</dbReference>
<dbReference type="Gene3D" id="1.10.246.80">
    <property type="match status" value="1"/>
</dbReference>
<dbReference type="InterPro" id="IPR043519">
    <property type="entry name" value="NT_sf"/>
</dbReference>
<dbReference type="GO" id="GO:0000049">
    <property type="term" value="F:tRNA binding"/>
    <property type="evidence" value="ECO:0007669"/>
    <property type="project" value="UniProtKB-UniRule"/>
</dbReference>
<comment type="miscellaneous">
    <text evidence="11">A single active site specifically recognizes both ATP and CTP and is responsible for their addition.</text>
</comment>
<dbReference type="GO" id="GO:0042245">
    <property type="term" value="P:RNA repair"/>
    <property type="evidence" value="ECO:0007669"/>
    <property type="project" value="UniProtKB-KW"/>
</dbReference>
<evidence type="ECO:0000259" key="14">
    <source>
        <dbReference type="Pfam" id="PF13735"/>
    </source>
</evidence>
<keyword evidence="8 11" id="KW-0067">ATP-binding</keyword>
<evidence type="ECO:0000256" key="1">
    <source>
        <dbReference type="ARBA" id="ARBA00001946"/>
    </source>
</evidence>
<dbReference type="RefSeq" id="WP_056946110.1">
    <property type="nucleotide sequence ID" value="NZ_AZCV01000001.1"/>
</dbReference>
<dbReference type="Gene3D" id="1.10.3090.10">
    <property type="entry name" value="cca-adding enzyme, domain 2"/>
    <property type="match status" value="1"/>
</dbReference>
<evidence type="ECO:0000256" key="10">
    <source>
        <dbReference type="ARBA" id="ARBA00022884"/>
    </source>
</evidence>
<keyword evidence="16" id="KW-1185">Reference proteome</keyword>
<evidence type="ECO:0000256" key="9">
    <source>
        <dbReference type="ARBA" id="ARBA00022842"/>
    </source>
</evidence>
<dbReference type="EMBL" id="AZCV01000001">
    <property type="protein sequence ID" value="KRK38554.1"/>
    <property type="molecule type" value="Genomic_DNA"/>
</dbReference>
<feature type="binding site" evidence="11">
    <location>
        <position position="32"/>
    </location>
    <ligand>
        <name>ATP</name>
        <dbReference type="ChEBI" id="CHEBI:30616"/>
    </ligand>
</feature>
<feature type="binding site" evidence="11">
    <location>
        <position position="32"/>
    </location>
    <ligand>
        <name>CTP</name>
        <dbReference type="ChEBI" id="CHEBI:37563"/>
    </ligand>
</feature>
<evidence type="ECO:0000256" key="2">
    <source>
        <dbReference type="ARBA" id="ARBA00022679"/>
    </source>
</evidence>
<dbReference type="PATRIC" id="fig|1423722.3.peg.245"/>
<dbReference type="HAMAP" id="MF_01263">
    <property type="entry name" value="CCA_bact_type3"/>
    <property type="match status" value="1"/>
</dbReference>
<dbReference type="InterPro" id="IPR032810">
    <property type="entry name" value="CCA-adding_enz_C"/>
</dbReference>
<dbReference type="PANTHER" id="PTHR46173:SF1">
    <property type="entry name" value="CCA TRNA NUCLEOTIDYLTRANSFERASE 1, MITOCHONDRIAL"/>
    <property type="match status" value="1"/>
</dbReference>
<evidence type="ECO:0000256" key="5">
    <source>
        <dbReference type="ARBA" id="ARBA00022723"/>
    </source>
</evidence>
<keyword evidence="4 11" id="KW-0548">Nucleotidyltransferase</keyword>
<comment type="caution">
    <text evidence="15">The sequence shown here is derived from an EMBL/GenBank/DDBJ whole genome shotgun (WGS) entry which is preliminary data.</text>
</comment>
<evidence type="ECO:0000313" key="15">
    <source>
        <dbReference type="EMBL" id="KRK38554.1"/>
    </source>
</evidence>
<dbReference type="Pfam" id="PF12627">
    <property type="entry name" value="PolyA_pol_RNAbd"/>
    <property type="match status" value="1"/>
</dbReference>
<evidence type="ECO:0000256" key="6">
    <source>
        <dbReference type="ARBA" id="ARBA00022741"/>
    </source>
</evidence>
<feature type="binding site" evidence="11">
    <location>
        <position position="162"/>
    </location>
    <ligand>
        <name>CTP</name>
        <dbReference type="ChEBI" id="CHEBI:37563"/>
    </ligand>
</feature>
<evidence type="ECO:0000256" key="11">
    <source>
        <dbReference type="HAMAP-Rule" id="MF_01263"/>
    </source>
</evidence>
<dbReference type="Gene3D" id="1.20.58.560">
    <property type="match status" value="1"/>
</dbReference>
<feature type="binding site" evidence="11">
    <location>
        <position position="45"/>
    </location>
    <ligand>
        <name>Mg(2+)</name>
        <dbReference type="ChEBI" id="CHEBI:18420"/>
    </ligand>
</feature>
<feature type="binding site" evidence="11">
    <location>
        <position position="168"/>
    </location>
    <ligand>
        <name>CTP</name>
        <dbReference type="ChEBI" id="CHEBI:37563"/>
    </ligand>
</feature>
<comment type="cofactor">
    <cofactor evidence="1 11">
        <name>Mg(2+)</name>
        <dbReference type="ChEBI" id="CHEBI:18420"/>
    </cofactor>
</comment>
<feature type="binding site" evidence="11">
    <location>
        <position position="159"/>
    </location>
    <ligand>
        <name>ATP</name>
        <dbReference type="ChEBI" id="CHEBI:30616"/>
    </ligand>
</feature>
<comment type="similarity">
    <text evidence="11">Belongs to the tRNA nucleotidyltransferase/poly(A) polymerase family. Bacterial CCA-adding enzyme type 3 subfamily.</text>
</comment>
<dbReference type="Pfam" id="PF01743">
    <property type="entry name" value="PolyA_pol"/>
    <property type="match status" value="1"/>
</dbReference>